<dbReference type="PANTHER" id="PTHR48079:SF6">
    <property type="entry name" value="NAD(P)-BINDING DOMAIN-CONTAINING PROTEIN-RELATED"/>
    <property type="match status" value="1"/>
</dbReference>
<name>A0A6S6M548_9BACT</name>
<dbReference type="Pfam" id="PF01370">
    <property type="entry name" value="Epimerase"/>
    <property type="match status" value="1"/>
</dbReference>
<dbReference type="SUPFAM" id="SSF51735">
    <property type="entry name" value="NAD(P)-binding Rossmann-fold domains"/>
    <property type="match status" value="1"/>
</dbReference>
<reference evidence="2 3" key="1">
    <citation type="submission" date="2020-06" db="EMBL/GenBank/DDBJ databases">
        <title>Interaction of electrochemicaly active bacteria, Geobacter bremensis R4 on different carbon anode.</title>
        <authorList>
            <person name="Meng L."/>
            <person name="Yoshida N."/>
        </authorList>
    </citation>
    <scope>NUCLEOTIDE SEQUENCE [LARGE SCALE GENOMIC DNA]</scope>
    <source>
        <strain evidence="2 3">R4</strain>
    </source>
</reference>
<dbReference type="AlphaFoldDB" id="A0A6S6M548"/>
<dbReference type="InterPro" id="IPR051783">
    <property type="entry name" value="NAD(P)-dependent_oxidoreduct"/>
</dbReference>
<dbReference type="InterPro" id="IPR001509">
    <property type="entry name" value="Epimerase_deHydtase"/>
</dbReference>
<protein>
    <submittedName>
        <fullName evidence="2">Nucleoside-diphosphate-sugar epimerases</fullName>
    </submittedName>
</protein>
<dbReference type="KEGG" id="gbn:GEOBRER4_17860"/>
<dbReference type="EMBL" id="AP023213">
    <property type="protein sequence ID" value="BCG47036.1"/>
    <property type="molecule type" value="Genomic_DNA"/>
</dbReference>
<feature type="domain" description="NAD-dependent epimerase/dehydratase" evidence="1">
    <location>
        <begin position="5"/>
        <end position="207"/>
    </location>
</feature>
<keyword evidence="3" id="KW-1185">Reference proteome</keyword>
<dbReference type="GO" id="GO:0005737">
    <property type="term" value="C:cytoplasm"/>
    <property type="evidence" value="ECO:0007669"/>
    <property type="project" value="TreeGrafter"/>
</dbReference>
<dbReference type="GO" id="GO:0004029">
    <property type="term" value="F:aldehyde dehydrogenase (NAD+) activity"/>
    <property type="evidence" value="ECO:0007669"/>
    <property type="project" value="TreeGrafter"/>
</dbReference>
<dbReference type="Gene3D" id="3.40.50.720">
    <property type="entry name" value="NAD(P)-binding Rossmann-like Domain"/>
    <property type="match status" value="1"/>
</dbReference>
<evidence type="ECO:0000313" key="3">
    <source>
        <dbReference type="Proteomes" id="UP000515472"/>
    </source>
</evidence>
<dbReference type="PANTHER" id="PTHR48079">
    <property type="entry name" value="PROTEIN YEEZ"/>
    <property type="match status" value="1"/>
</dbReference>
<evidence type="ECO:0000313" key="2">
    <source>
        <dbReference type="EMBL" id="BCG47036.1"/>
    </source>
</evidence>
<sequence>MEHLLIVGCGAIGRRVAELALGRGLKVSTFRRNEEQVAGAASYQGNLDQPETLFGLPTKGSGVIYLAPPPGGGHEDTRMRNFLASIPTGEEPEKIVYISTSAVYGDCGTATVTEESETNPQTTRGKRRLHAERLVTEWGRERRVPVVILRVTAIYAADRLPVTQLTTGQPVLREEESLPSNRIHADDLSRICLAALEKGKDGAVLNVSDGCSTTMTSYFNAAADRLGLPRPRQVTMEEARRVMTPLMISYFSEGRVVSNRKMLDELGIELLYPDLESGLKA</sequence>
<accession>A0A6S6M548</accession>
<evidence type="ECO:0000259" key="1">
    <source>
        <dbReference type="Pfam" id="PF01370"/>
    </source>
</evidence>
<dbReference type="Proteomes" id="UP000515472">
    <property type="component" value="Chromosome"/>
</dbReference>
<dbReference type="RefSeq" id="WP_185245117.1">
    <property type="nucleotide sequence ID" value="NZ_AP023213.1"/>
</dbReference>
<gene>
    <name evidence="2" type="ORF">GEOBRER4_n1860</name>
</gene>
<organism evidence="2 3">
    <name type="scientific">Citrifermentans bremense</name>
    <dbReference type="NCBI Taxonomy" id="60035"/>
    <lineage>
        <taxon>Bacteria</taxon>
        <taxon>Pseudomonadati</taxon>
        <taxon>Thermodesulfobacteriota</taxon>
        <taxon>Desulfuromonadia</taxon>
        <taxon>Geobacterales</taxon>
        <taxon>Geobacteraceae</taxon>
        <taxon>Citrifermentans</taxon>
    </lineage>
</organism>
<dbReference type="InterPro" id="IPR036291">
    <property type="entry name" value="NAD(P)-bd_dom_sf"/>
</dbReference>
<proteinExistence type="predicted"/>